<evidence type="ECO:0000256" key="12">
    <source>
        <dbReference type="ARBA" id="ARBA00023014"/>
    </source>
</evidence>
<dbReference type="GO" id="GO:0008901">
    <property type="term" value="F:ferredoxin hydrogenase activity"/>
    <property type="evidence" value="ECO:0007669"/>
    <property type="project" value="InterPro"/>
</dbReference>
<dbReference type="GO" id="GO:0051538">
    <property type="term" value="F:3 iron, 4 sulfur cluster binding"/>
    <property type="evidence" value="ECO:0007669"/>
    <property type="project" value="UniProtKB-KW"/>
</dbReference>
<dbReference type="InterPro" id="IPR001821">
    <property type="entry name" value="NiFe_hydrogenase_ssu"/>
</dbReference>
<feature type="binding site" evidence="15">
    <location>
        <position position="273"/>
    </location>
    <ligand>
        <name>[3Fe-4S] cluster</name>
        <dbReference type="ChEBI" id="CHEBI:21137"/>
    </ligand>
</feature>
<evidence type="ECO:0000256" key="16">
    <source>
        <dbReference type="SAM" id="Phobius"/>
    </source>
</evidence>
<comment type="cofactor">
    <cofactor evidence="1">
        <name>[3Fe-4S] cluster</name>
        <dbReference type="ChEBI" id="CHEBI:21137"/>
    </cofactor>
</comment>
<keyword evidence="10" id="KW-0560">Oxidoreductase</keyword>
<feature type="binding site" evidence="15">
    <location>
        <position position="295"/>
    </location>
    <ligand>
        <name>[3Fe-4S] cluster</name>
        <dbReference type="ChEBI" id="CHEBI:21137"/>
    </ligand>
</feature>
<dbReference type="EC" id="1.12.99.6" evidence="6"/>
<keyword evidence="11 15" id="KW-0408">Iron</keyword>
<evidence type="ECO:0000256" key="10">
    <source>
        <dbReference type="ARBA" id="ARBA00023002"/>
    </source>
</evidence>
<dbReference type="KEGG" id="ttp:E6P07_08195"/>
<keyword evidence="7 15" id="KW-0004">4Fe-4S</keyword>
<evidence type="ECO:0000256" key="13">
    <source>
        <dbReference type="ARBA" id="ARBA00023291"/>
    </source>
</evidence>
<feature type="binding site" evidence="15">
    <location>
        <position position="65"/>
    </location>
    <ligand>
        <name>[4Fe-4S] cluster</name>
        <dbReference type="ChEBI" id="CHEBI:49883"/>
        <label>1</label>
    </ligand>
</feature>
<dbReference type="GO" id="GO:0009375">
    <property type="term" value="C:ferredoxin hydrogenase complex"/>
    <property type="evidence" value="ECO:0007669"/>
    <property type="project" value="InterPro"/>
</dbReference>
<evidence type="ECO:0000259" key="17">
    <source>
        <dbReference type="Pfam" id="PF01058"/>
    </source>
</evidence>
<feature type="binding site" evidence="15">
    <location>
        <position position="230"/>
    </location>
    <ligand>
        <name>[4Fe-4S] cluster</name>
        <dbReference type="ChEBI" id="CHEBI:49883"/>
        <label>2</label>
    </ligand>
</feature>
<dbReference type="NCBIfam" id="TIGR00391">
    <property type="entry name" value="hydA"/>
    <property type="match status" value="1"/>
</dbReference>
<dbReference type="InterPro" id="IPR037148">
    <property type="entry name" value="NiFe-Hase_small_C_sf"/>
</dbReference>
<sequence>MATGMTLGGFLRSQGVTRRAFLKFCSTLASTMAIPTGMVSVMAETLEQASRPSAIWLSFQECTGCTESLLRSHAPSIESLMFDFISLDYHHTLQAASGAAAERAREEAMHAHAGNYLVLVDGSIPRVKGYSTIAGISNLDMLRETAAGAAAILAVGTCSAYGGLPKAAPNPTQALSVAEVIDDRPIVNIPGCPPIPLAITGVIAYYLTMGALPPLDPLGRPLAFFGENIHDRCYRRPFYDRGLFAETFDDEGARKGWCLYKLGCKAPLTYNACAHVKWNQGVSFPIQSGHGCIGCSEPNFWDKGGIYESVPMGQFGYGPSITLAAGLGVAVGAGAALLARSKKHKTEARLHGDDPDALKR</sequence>
<dbReference type="Proteomes" id="UP000426424">
    <property type="component" value="Chromosome"/>
</dbReference>
<feature type="binding site" evidence="15">
    <location>
        <position position="258"/>
    </location>
    <ligand>
        <name>[4Fe-4S] cluster</name>
        <dbReference type="ChEBI" id="CHEBI:49883"/>
        <label>2</label>
    </ligand>
</feature>
<feature type="transmembrane region" description="Helical" evidence="16">
    <location>
        <begin position="317"/>
        <end position="339"/>
    </location>
</feature>
<evidence type="ECO:0000256" key="6">
    <source>
        <dbReference type="ARBA" id="ARBA00012082"/>
    </source>
</evidence>
<evidence type="ECO:0000256" key="14">
    <source>
        <dbReference type="ARBA" id="ARBA00048757"/>
    </source>
</evidence>
<gene>
    <name evidence="19" type="ORF">E6P07_08195</name>
</gene>
<comment type="subunit">
    <text evidence="5">Heterodimer of a large and a small subunit.</text>
</comment>
<feature type="binding site" evidence="15">
    <location>
        <position position="264"/>
    </location>
    <ligand>
        <name>[4Fe-4S] cluster</name>
        <dbReference type="ChEBI" id="CHEBI:49883"/>
        <label>2</label>
    </ligand>
</feature>
<dbReference type="InterPro" id="IPR006311">
    <property type="entry name" value="TAT_signal"/>
</dbReference>
<keyword evidence="8 15" id="KW-0479">Metal-binding</keyword>
<organism evidence="19 20">
    <name type="scientific">Thermochromatium tepidum ATCC 43061</name>
    <dbReference type="NCBI Taxonomy" id="316276"/>
    <lineage>
        <taxon>Bacteria</taxon>
        <taxon>Pseudomonadati</taxon>
        <taxon>Pseudomonadota</taxon>
        <taxon>Gammaproteobacteria</taxon>
        <taxon>Chromatiales</taxon>
        <taxon>Chromatiaceae</taxon>
        <taxon>Thermochromatium</taxon>
    </lineage>
</organism>
<dbReference type="PANTHER" id="PTHR30013:SF7">
    <property type="entry name" value="HYDROGENASE-2 SMALL CHAIN"/>
    <property type="match status" value="1"/>
</dbReference>
<dbReference type="OrthoDB" id="9766729at2"/>
<keyword evidence="16" id="KW-0472">Membrane</keyword>
<keyword evidence="20" id="KW-1185">Reference proteome</keyword>
<keyword evidence="12 15" id="KW-0411">Iron-sulfur</keyword>
<evidence type="ECO:0000256" key="3">
    <source>
        <dbReference type="ARBA" id="ARBA00004196"/>
    </source>
</evidence>
<dbReference type="PRINTS" id="PR00614">
    <property type="entry name" value="NIHGNASESMLL"/>
</dbReference>
<feature type="binding site" evidence="15">
    <location>
        <position position="292"/>
    </location>
    <ligand>
        <name>[3Fe-4S] cluster</name>
        <dbReference type="ChEBI" id="CHEBI:21137"/>
    </ligand>
</feature>
<dbReference type="PROSITE" id="PS51318">
    <property type="entry name" value="TAT"/>
    <property type="match status" value="1"/>
</dbReference>
<dbReference type="GO" id="GO:0051539">
    <property type="term" value="F:4 iron, 4 sulfur cluster binding"/>
    <property type="evidence" value="ECO:0007669"/>
    <property type="project" value="UniProtKB-KW"/>
</dbReference>
<comment type="cofactor">
    <cofactor evidence="2">
        <name>[4Fe-4S] cluster</name>
        <dbReference type="ChEBI" id="CHEBI:49883"/>
    </cofactor>
</comment>
<evidence type="ECO:0000256" key="1">
    <source>
        <dbReference type="ARBA" id="ARBA00001927"/>
    </source>
</evidence>
<dbReference type="GO" id="GO:0009061">
    <property type="term" value="P:anaerobic respiration"/>
    <property type="evidence" value="ECO:0007669"/>
    <property type="project" value="TreeGrafter"/>
</dbReference>
<feature type="binding site" evidence="15">
    <location>
        <position position="192"/>
    </location>
    <ligand>
        <name>[4Fe-4S] cluster</name>
        <dbReference type="ChEBI" id="CHEBI:49883"/>
        <label>1</label>
    </ligand>
</feature>
<keyword evidence="9" id="KW-0732">Signal</keyword>
<dbReference type="Gene3D" id="3.40.50.700">
    <property type="entry name" value="NADH:ubiquinone oxidoreductase-like, 20kDa subunit"/>
    <property type="match status" value="1"/>
</dbReference>
<keyword evidence="13 15" id="KW-0003">3Fe-4S</keyword>
<dbReference type="PIRSF" id="PIRSF000310">
    <property type="entry name" value="NiFe_hyd_ssu"/>
    <property type="match status" value="1"/>
</dbReference>
<dbReference type="InterPro" id="IPR027394">
    <property type="entry name" value="Cytochrome-c3_hydrogenase_C"/>
</dbReference>
<dbReference type="EMBL" id="CP039268">
    <property type="protein sequence ID" value="QGU32963.1"/>
    <property type="molecule type" value="Genomic_DNA"/>
</dbReference>
<dbReference type="InterPro" id="IPR006137">
    <property type="entry name" value="NADH_UbQ_OxRdtase-like_20kDa"/>
</dbReference>
<evidence type="ECO:0000256" key="15">
    <source>
        <dbReference type="PIRSR" id="PIRSR000310-1"/>
    </source>
</evidence>
<dbReference type="GO" id="GO:0030313">
    <property type="term" value="C:cell envelope"/>
    <property type="evidence" value="ECO:0007669"/>
    <property type="project" value="UniProtKB-SubCell"/>
</dbReference>
<dbReference type="GO" id="GO:0016020">
    <property type="term" value="C:membrane"/>
    <property type="evidence" value="ECO:0007669"/>
    <property type="project" value="TreeGrafter"/>
</dbReference>
<protein>
    <recommendedName>
        <fullName evidence="6">hydrogenase (acceptor)</fullName>
        <ecNumber evidence="6">1.12.99.6</ecNumber>
    </recommendedName>
</protein>
<evidence type="ECO:0000256" key="7">
    <source>
        <dbReference type="ARBA" id="ARBA00022485"/>
    </source>
</evidence>
<feature type="binding site" evidence="15">
    <location>
        <position position="233"/>
    </location>
    <ligand>
        <name>[4Fe-4S] cluster</name>
        <dbReference type="ChEBI" id="CHEBI:49883"/>
        <label>2</label>
    </ligand>
</feature>
<keyword evidence="16" id="KW-0812">Transmembrane</keyword>
<evidence type="ECO:0000256" key="4">
    <source>
        <dbReference type="ARBA" id="ARBA00006605"/>
    </source>
</evidence>
<feature type="binding site" evidence="15">
    <location>
        <position position="62"/>
    </location>
    <ligand>
        <name>[4Fe-4S] cluster</name>
        <dbReference type="ChEBI" id="CHEBI:49883"/>
        <label>1</label>
    </ligand>
</feature>
<comment type="similarity">
    <text evidence="4">Belongs to the [NiFe]/[NiFeSe] hydrogenase small subunit family.</text>
</comment>
<dbReference type="GO" id="GO:0044569">
    <property type="term" value="C:[Ni-Fe] hydrogenase complex"/>
    <property type="evidence" value="ECO:0007669"/>
    <property type="project" value="TreeGrafter"/>
</dbReference>
<comment type="catalytic activity">
    <reaction evidence="14">
        <text>H2 + A = AH2</text>
        <dbReference type="Rhea" id="RHEA:12116"/>
        <dbReference type="ChEBI" id="CHEBI:13193"/>
        <dbReference type="ChEBI" id="CHEBI:17499"/>
        <dbReference type="ChEBI" id="CHEBI:18276"/>
        <dbReference type="EC" id="1.12.99.6"/>
    </reaction>
</comment>
<reference evidence="19 20" key="1">
    <citation type="submission" date="2019-12" db="EMBL/GenBank/DDBJ databases">
        <title>The complete genome of the thermophilic, anoxygenic phototrophic gammaproteobacterium Thermochromatium tepidum.</title>
        <authorList>
            <person name="Sattley W.M."/>
            <person name="Swingley W.D."/>
            <person name="Burchell B.M."/>
            <person name="Gurbani S.A."/>
            <person name="Kujawa C.M."/>
            <person name="Nuccio D.A."/>
            <person name="Schladweiler J."/>
            <person name="Shaffer K.N."/>
            <person name="Stokes L.M."/>
            <person name="Touchman J.W."/>
            <person name="Blankenship R.E."/>
            <person name="Madigan M.T."/>
        </authorList>
    </citation>
    <scope>NUCLEOTIDE SEQUENCE [LARGE SCALE GENOMIC DNA]</scope>
    <source>
        <strain evidence="19 20">ATCC 43061</strain>
    </source>
</reference>
<comment type="subcellular location">
    <subcellularLocation>
        <location evidence="3">Cell envelope</location>
    </subcellularLocation>
</comment>
<dbReference type="Pfam" id="PF01058">
    <property type="entry name" value="Oxidored_q6"/>
    <property type="match status" value="1"/>
</dbReference>
<dbReference type="GO" id="GO:0009055">
    <property type="term" value="F:electron transfer activity"/>
    <property type="evidence" value="ECO:0007669"/>
    <property type="project" value="TreeGrafter"/>
</dbReference>
<dbReference type="InterPro" id="IPR037024">
    <property type="entry name" value="NiFe_Hase_small_N_sf"/>
</dbReference>
<accession>A0A6I6E8H4</accession>
<evidence type="ECO:0000313" key="19">
    <source>
        <dbReference type="EMBL" id="QGU32963.1"/>
    </source>
</evidence>
<dbReference type="AlphaFoldDB" id="A0A6I6E8H4"/>
<evidence type="ECO:0000313" key="20">
    <source>
        <dbReference type="Proteomes" id="UP000426424"/>
    </source>
</evidence>
<evidence type="ECO:0000256" key="2">
    <source>
        <dbReference type="ARBA" id="ARBA00001966"/>
    </source>
</evidence>
<evidence type="ECO:0000256" key="8">
    <source>
        <dbReference type="ARBA" id="ARBA00022723"/>
    </source>
</evidence>
<feature type="domain" description="NADH:ubiquinone oxidoreductase-like 20kDa subunit" evidence="17">
    <location>
        <begin position="62"/>
        <end position="205"/>
    </location>
</feature>
<dbReference type="Pfam" id="PF14720">
    <property type="entry name" value="NiFe_hyd_SSU_C"/>
    <property type="match status" value="1"/>
</dbReference>
<dbReference type="SUPFAM" id="SSF56770">
    <property type="entry name" value="HydA/Nqo6-like"/>
    <property type="match status" value="1"/>
</dbReference>
<dbReference type="GO" id="GO:0033748">
    <property type="term" value="F:hydrogenase (acceptor) activity"/>
    <property type="evidence" value="ECO:0007669"/>
    <property type="project" value="UniProtKB-EC"/>
</dbReference>
<evidence type="ECO:0000259" key="18">
    <source>
        <dbReference type="Pfam" id="PF14720"/>
    </source>
</evidence>
<keyword evidence="16" id="KW-1133">Transmembrane helix</keyword>
<dbReference type="GO" id="GO:0046872">
    <property type="term" value="F:metal ion binding"/>
    <property type="evidence" value="ECO:0007669"/>
    <property type="project" value="UniProtKB-KW"/>
</dbReference>
<dbReference type="PANTHER" id="PTHR30013">
    <property type="entry name" value="NIFE / NIFESE HYDROGENASE SMALL SUBUNIT FAMILY MEMBER"/>
    <property type="match status" value="1"/>
</dbReference>
<name>A0A6I6E8H4_THETI</name>
<evidence type="ECO:0000256" key="5">
    <source>
        <dbReference type="ARBA" id="ARBA00011771"/>
    </source>
</evidence>
<dbReference type="Gene3D" id="4.10.480.10">
    <property type="entry name" value="Cytochrome-c3 hydrogenase, C-terminal domain"/>
    <property type="match status" value="1"/>
</dbReference>
<evidence type="ECO:0000256" key="11">
    <source>
        <dbReference type="ARBA" id="ARBA00023004"/>
    </source>
</evidence>
<feature type="domain" description="Cytochrome-c3 hydrogenase C-terminal" evidence="18">
    <location>
        <begin position="225"/>
        <end position="305"/>
    </location>
</feature>
<evidence type="ECO:0000256" key="9">
    <source>
        <dbReference type="ARBA" id="ARBA00022729"/>
    </source>
</evidence>
<dbReference type="RefSeq" id="WP_153975157.1">
    <property type="nucleotide sequence ID" value="NZ_CP039268.1"/>
</dbReference>
<proteinExistence type="inferred from homology"/>
<feature type="binding site" evidence="15">
    <location>
        <position position="158"/>
    </location>
    <ligand>
        <name>[4Fe-4S] cluster</name>
        <dbReference type="ChEBI" id="CHEBI:49883"/>
        <label>1</label>
    </ligand>
</feature>